<evidence type="ECO:0000313" key="3">
    <source>
        <dbReference type="Proteomes" id="UP000239494"/>
    </source>
</evidence>
<dbReference type="Gene3D" id="3.40.710.10">
    <property type="entry name" value="DD-peptidase/beta-lactamase superfamily"/>
    <property type="match status" value="1"/>
</dbReference>
<dbReference type="Pfam" id="PF00144">
    <property type="entry name" value="Beta-lactamase"/>
    <property type="match status" value="1"/>
</dbReference>
<protein>
    <submittedName>
        <fullName evidence="2">CubicO group peptidase (Beta-lactamase class C family)</fullName>
    </submittedName>
</protein>
<keyword evidence="3" id="KW-1185">Reference proteome</keyword>
<feature type="domain" description="Beta-lactamase-related" evidence="1">
    <location>
        <begin position="55"/>
        <end position="395"/>
    </location>
</feature>
<dbReference type="Proteomes" id="UP000239494">
    <property type="component" value="Unassembled WGS sequence"/>
</dbReference>
<accession>A0A2T0T3Z9</accession>
<dbReference type="PANTHER" id="PTHR43283:SF18">
    <property type="match status" value="1"/>
</dbReference>
<dbReference type="AlphaFoldDB" id="A0A2T0T3Z9"/>
<dbReference type="OrthoDB" id="3863176at2"/>
<dbReference type="InterPro" id="IPR050789">
    <property type="entry name" value="Diverse_Enzym_Activities"/>
</dbReference>
<comment type="caution">
    <text evidence="2">The sequence shown here is derived from an EMBL/GenBank/DDBJ whole genome shotgun (WGS) entry which is preliminary data.</text>
</comment>
<evidence type="ECO:0000313" key="2">
    <source>
        <dbReference type="EMBL" id="PRY40408.1"/>
    </source>
</evidence>
<dbReference type="InterPro" id="IPR012338">
    <property type="entry name" value="Beta-lactam/transpept-like"/>
</dbReference>
<gene>
    <name evidence="2" type="ORF">CLV43_106143</name>
</gene>
<organism evidence="2 3">
    <name type="scientific">Umezawaea tangerina</name>
    <dbReference type="NCBI Taxonomy" id="84725"/>
    <lineage>
        <taxon>Bacteria</taxon>
        <taxon>Bacillati</taxon>
        <taxon>Actinomycetota</taxon>
        <taxon>Actinomycetes</taxon>
        <taxon>Pseudonocardiales</taxon>
        <taxon>Pseudonocardiaceae</taxon>
        <taxon>Umezawaea</taxon>
    </lineage>
</organism>
<dbReference type="InterPro" id="IPR001466">
    <property type="entry name" value="Beta-lactam-related"/>
</dbReference>
<proteinExistence type="predicted"/>
<sequence>MGSDSAGGVGRRRLLGWGGLAAVGAATWMPLVGTGTGHAEPAGPPPDTLPGGAYDRYVARLAAEGRFSGVVLLSHRGRTVLSRSYGMADREKGIRNHEGIAVSLSSAAKPFCAVAVLRLVQEGRLKLTDTVGAHLTGFAPEIADQVTVHHMLTDTSGLRTPEQDPHRVFTSRDEVREHHERWTRQAELVAAPGTGTDGHSGANFAIPVQIVEAVTGMTYWDYVEENVFRRAGMTGSAFYTRPQWLTDEHIAHSYMTVADGGQVDAVRNLDQGSPFPYELDKNPGRAFIDYDGFATAPDLVRFARAIHDGTVLERPYGEVLTAAKVPHGPQPEGGRAASLATSVDTSFGAYLMAVAIVGGQWLWGRAGVNPGSGASWNVYPHTDWVGVVLSNSDDAPLQKILQQEAQAVTGRY</sequence>
<dbReference type="RefSeq" id="WP_106189327.1">
    <property type="nucleotide sequence ID" value="NZ_PVTF01000006.1"/>
</dbReference>
<dbReference type="SUPFAM" id="SSF56601">
    <property type="entry name" value="beta-lactamase/transpeptidase-like"/>
    <property type="match status" value="1"/>
</dbReference>
<reference evidence="2 3" key="1">
    <citation type="submission" date="2018-03" db="EMBL/GenBank/DDBJ databases">
        <title>Genomic Encyclopedia of Archaeal and Bacterial Type Strains, Phase II (KMG-II): from individual species to whole genera.</title>
        <authorList>
            <person name="Goeker M."/>
        </authorList>
    </citation>
    <scope>NUCLEOTIDE SEQUENCE [LARGE SCALE GENOMIC DNA]</scope>
    <source>
        <strain evidence="2 3">DSM 44720</strain>
    </source>
</reference>
<evidence type="ECO:0000259" key="1">
    <source>
        <dbReference type="Pfam" id="PF00144"/>
    </source>
</evidence>
<name>A0A2T0T3Z9_9PSEU</name>
<dbReference type="PANTHER" id="PTHR43283">
    <property type="entry name" value="BETA-LACTAMASE-RELATED"/>
    <property type="match status" value="1"/>
</dbReference>
<dbReference type="EMBL" id="PVTF01000006">
    <property type="protein sequence ID" value="PRY40408.1"/>
    <property type="molecule type" value="Genomic_DNA"/>
</dbReference>